<dbReference type="InterPro" id="IPR046357">
    <property type="entry name" value="PPIase_dom_sf"/>
</dbReference>
<dbReference type="InterPro" id="IPR037041">
    <property type="entry name" value="Trigger_fac_C_sf"/>
</dbReference>
<dbReference type="InterPro" id="IPR027304">
    <property type="entry name" value="Trigger_fact/SurA_dom_sf"/>
</dbReference>
<evidence type="ECO:0000313" key="2">
    <source>
        <dbReference type="Proteomes" id="UP001487305"/>
    </source>
</evidence>
<reference evidence="1 2" key="1">
    <citation type="submission" date="2024-04" db="EMBL/GenBank/DDBJ databases">
        <title>Human intestinal bacterial collection.</title>
        <authorList>
            <person name="Pauvert C."/>
            <person name="Hitch T.C.A."/>
            <person name="Clavel T."/>
        </authorList>
    </citation>
    <scope>NUCLEOTIDE SEQUENCE [LARGE SCALE GENOMIC DNA]</scope>
    <source>
        <strain evidence="1 2">CLA-KB-H42</strain>
    </source>
</reference>
<dbReference type="SUPFAM" id="SSF109998">
    <property type="entry name" value="Triger factor/SurA peptide-binding domain-like"/>
    <property type="match status" value="1"/>
</dbReference>
<gene>
    <name evidence="1" type="ORF">AAA083_01545</name>
</gene>
<dbReference type="Gene3D" id="3.10.50.40">
    <property type="match status" value="1"/>
</dbReference>
<evidence type="ECO:0000313" key="1">
    <source>
        <dbReference type="EMBL" id="MEQ3361653.1"/>
    </source>
</evidence>
<accession>A0ABV1JA55</accession>
<dbReference type="Proteomes" id="UP001487305">
    <property type="component" value="Unassembled WGS sequence"/>
</dbReference>
<name>A0ABV1JA55_9ACTN</name>
<dbReference type="RefSeq" id="WP_102375425.1">
    <property type="nucleotide sequence ID" value="NZ_JBBNOP010000001.1"/>
</dbReference>
<sequence length="325" mass="35459">MGHARLATYEPVSISLPDAIVSDADVEERMREIVGKIPTYGRAGGCGISADDKVRAVVTLKENGELLKGFRGREVTITMDDGFFPAPLVEGIIGMAEGERRSFSFEMPAVGSGDGGSRLSFMEADVRVIEVRKRKIPVPDDEWVAVNIPRAKTVAEFRASVREQMEEDRRRRLDEAKRARCVAVLAGRLVGGASRKSIGRAVAGVRADFERKLAVEGKTKGGKLAELGWTESDLEASFAAEGSRIAAEGEALELMAEHWGIDVSDEEVRRTAERVCGGIAARNRLDERGEWERMRTLARCEKTLDQVVSQAIIALDPMSAANPFG</sequence>
<comment type="caution">
    <text evidence="1">The sequence shown here is derived from an EMBL/GenBank/DDBJ whole genome shotgun (WGS) entry which is preliminary data.</text>
</comment>
<dbReference type="SUPFAM" id="SSF54534">
    <property type="entry name" value="FKBP-like"/>
    <property type="match status" value="1"/>
</dbReference>
<organism evidence="1 2">
    <name type="scientific">Raoultibacter massiliensis</name>
    <dbReference type="NCBI Taxonomy" id="1852371"/>
    <lineage>
        <taxon>Bacteria</taxon>
        <taxon>Bacillati</taxon>
        <taxon>Actinomycetota</taxon>
        <taxon>Coriobacteriia</taxon>
        <taxon>Eggerthellales</taxon>
        <taxon>Eggerthellaceae</taxon>
        <taxon>Raoultibacter</taxon>
    </lineage>
</organism>
<protein>
    <recommendedName>
        <fullName evidence="3">Peptidylprolyl isomerase</fullName>
    </recommendedName>
</protein>
<dbReference type="Gene3D" id="1.10.3120.10">
    <property type="entry name" value="Trigger factor, C-terminal domain"/>
    <property type="match status" value="1"/>
</dbReference>
<proteinExistence type="predicted"/>
<dbReference type="EMBL" id="JBBNOP010000001">
    <property type="protein sequence ID" value="MEQ3361653.1"/>
    <property type="molecule type" value="Genomic_DNA"/>
</dbReference>
<evidence type="ECO:0008006" key="3">
    <source>
        <dbReference type="Google" id="ProtNLM"/>
    </source>
</evidence>
<keyword evidence="2" id="KW-1185">Reference proteome</keyword>